<proteinExistence type="predicted"/>
<dbReference type="Pfam" id="PF13676">
    <property type="entry name" value="TIR_2"/>
    <property type="match status" value="1"/>
</dbReference>
<evidence type="ECO:0000313" key="2">
    <source>
        <dbReference type="EMBL" id="MDC0672361.1"/>
    </source>
</evidence>
<dbReference type="EMBL" id="JAQNDN010000019">
    <property type="protein sequence ID" value="MDC0672361.1"/>
    <property type="molecule type" value="Genomic_DNA"/>
</dbReference>
<accession>A0ABT5BDZ9</accession>
<protein>
    <submittedName>
        <fullName evidence="2">Toll/interleukin-1 receptor domain-containing protein</fullName>
    </submittedName>
</protein>
<gene>
    <name evidence="2" type="ORF">POL58_31725</name>
</gene>
<dbReference type="Gene3D" id="3.40.50.10140">
    <property type="entry name" value="Toll/interleukin-1 receptor homology (TIR) domain"/>
    <property type="match status" value="1"/>
</dbReference>
<feature type="domain" description="TIR" evidence="1">
    <location>
        <begin position="1"/>
        <end position="152"/>
    </location>
</feature>
<reference evidence="2 3" key="1">
    <citation type="submission" date="2022-11" db="EMBL/GenBank/DDBJ databases">
        <title>Minimal conservation of predation-associated metabolite biosynthetic gene clusters underscores biosynthetic potential of Myxococcota including descriptions for ten novel species: Archangium lansinium sp. nov., Myxococcus landrumus sp. nov., Nannocystis bai.</title>
        <authorList>
            <person name="Ahearne A."/>
            <person name="Stevens C."/>
            <person name="Dowd S."/>
        </authorList>
    </citation>
    <scope>NUCLEOTIDE SEQUENCE [LARGE SCALE GENOMIC DNA]</scope>
    <source>
        <strain evidence="2 3">NCELM</strain>
    </source>
</reference>
<sequence>MPTVFMSYPPASDRGGKISGLREAIEEEIRLLTGDEEFSIFQDVQLGLGESWQRRLATELQQASFLLPIVQPMFFTSEACRAELTAFLERERALGRDDLILPIYYIDCEDFGPQAEDPLVRAVAGRRYADCRDIRHAAEEKQRAAAVSIARRMVDAFRRVSRPARAAAPATGPVAAATGAAPVAEAAPSGGSQPAPEQLDALMRLLSSMFSIEEFSRFLRFDSETNAIVSLLPVGAVSPQQLFSQAVIALAQHALIDAHFFARLIGERPKRAGEIRRLQGMLLAGAETTEDAERRRSLG</sequence>
<keyword evidence="2" id="KW-0675">Receptor</keyword>
<dbReference type="Proteomes" id="UP001217838">
    <property type="component" value="Unassembled WGS sequence"/>
</dbReference>
<dbReference type="RefSeq" id="WP_272003967.1">
    <property type="nucleotide sequence ID" value="NZ_JAQNDN010000019.1"/>
</dbReference>
<dbReference type="InterPro" id="IPR000157">
    <property type="entry name" value="TIR_dom"/>
</dbReference>
<comment type="caution">
    <text evidence="2">The sequence shown here is derived from an EMBL/GenBank/DDBJ whole genome shotgun (WGS) entry which is preliminary data.</text>
</comment>
<dbReference type="InterPro" id="IPR035897">
    <property type="entry name" value="Toll_tir_struct_dom_sf"/>
</dbReference>
<evidence type="ECO:0000259" key="1">
    <source>
        <dbReference type="SMART" id="SM00255"/>
    </source>
</evidence>
<name>A0ABT5BDZ9_9BACT</name>
<evidence type="ECO:0000313" key="3">
    <source>
        <dbReference type="Proteomes" id="UP001217838"/>
    </source>
</evidence>
<keyword evidence="3" id="KW-1185">Reference proteome</keyword>
<dbReference type="SUPFAM" id="SSF52200">
    <property type="entry name" value="Toll/Interleukin receptor TIR domain"/>
    <property type="match status" value="1"/>
</dbReference>
<dbReference type="SMART" id="SM00255">
    <property type="entry name" value="TIR"/>
    <property type="match status" value="1"/>
</dbReference>
<organism evidence="2 3">
    <name type="scientific">Nannocystis radixulma</name>
    <dbReference type="NCBI Taxonomy" id="2995305"/>
    <lineage>
        <taxon>Bacteria</taxon>
        <taxon>Pseudomonadati</taxon>
        <taxon>Myxococcota</taxon>
        <taxon>Polyangia</taxon>
        <taxon>Nannocystales</taxon>
        <taxon>Nannocystaceae</taxon>
        <taxon>Nannocystis</taxon>
    </lineage>
</organism>